<dbReference type="PROSITE" id="PS00109">
    <property type="entry name" value="PROTEIN_KINASE_TYR"/>
    <property type="match status" value="1"/>
</dbReference>
<dbReference type="InterPro" id="IPR036028">
    <property type="entry name" value="SH3-like_dom_sf"/>
</dbReference>
<evidence type="ECO:0000256" key="6">
    <source>
        <dbReference type="ARBA" id="ARBA00004236"/>
    </source>
</evidence>
<evidence type="ECO:0000256" key="36">
    <source>
        <dbReference type="ARBA" id="ARBA00072244"/>
    </source>
</evidence>
<dbReference type="EC" id="2.7.11.1" evidence="11"/>
<keyword evidence="19" id="KW-0808">Transferase</keyword>
<dbReference type="InterPro" id="IPR020635">
    <property type="entry name" value="Tyr_kinase_cat_dom"/>
</dbReference>
<evidence type="ECO:0000256" key="39">
    <source>
        <dbReference type="PROSITE-ProRule" id="PRU10141"/>
    </source>
</evidence>
<dbReference type="GO" id="GO:0005829">
    <property type="term" value="C:cytosol"/>
    <property type="evidence" value="ECO:0007669"/>
    <property type="project" value="UniProtKB-SubCell"/>
</dbReference>
<feature type="domain" description="UBA" evidence="43">
    <location>
        <begin position="983"/>
        <end position="1026"/>
    </location>
</feature>
<keyword evidence="20" id="KW-0479">Metal-binding</keyword>
<keyword evidence="25" id="KW-0460">Magnesium</keyword>
<comment type="catalytic activity">
    <reaction evidence="34">
        <text>L-seryl-[protein] + ATP = O-phospho-L-seryl-[protein] + ADP + H(+)</text>
        <dbReference type="Rhea" id="RHEA:17989"/>
        <dbReference type="Rhea" id="RHEA-COMP:9863"/>
        <dbReference type="Rhea" id="RHEA-COMP:11604"/>
        <dbReference type="ChEBI" id="CHEBI:15378"/>
        <dbReference type="ChEBI" id="CHEBI:29999"/>
        <dbReference type="ChEBI" id="CHEBI:30616"/>
        <dbReference type="ChEBI" id="CHEBI:83421"/>
        <dbReference type="ChEBI" id="CHEBI:456216"/>
        <dbReference type="EC" id="2.7.11.1"/>
    </reaction>
</comment>
<dbReference type="FunFam" id="4.10.680.10:FF:000001">
    <property type="entry name" value="activated CDC42 kinase 1 isoform X1"/>
    <property type="match status" value="1"/>
</dbReference>
<dbReference type="Pfam" id="PF11555">
    <property type="entry name" value="Inhibitor_Mig-6"/>
    <property type="match status" value="1"/>
</dbReference>
<comment type="cofactor">
    <cofactor evidence="1">
        <name>Mg(2+)</name>
        <dbReference type="ChEBI" id="CHEBI:18420"/>
    </cofactor>
</comment>
<dbReference type="CDD" id="cd14328">
    <property type="entry name" value="UBA_TNK1"/>
    <property type="match status" value="1"/>
</dbReference>
<proteinExistence type="inferred from homology"/>
<dbReference type="EC" id="2.7.10.2" evidence="10"/>
<dbReference type="Ensembl" id="ENSCCRT00015061205.1">
    <property type="protein sequence ID" value="ENSCCRP00015059255.1"/>
    <property type="gene ID" value="ENSCCRG00015024243.1"/>
</dbReference>
<evidence type="ECO:0000256" key="14">
    <source>
        <dbReference type="ARBA" id="ARBA00022481"/>
    </source>
</evidence>
<evidence type="ECO:0000256" key="12">
    <source>
        <dbReference type="ARBA" id="ARBA00022443"/>
    </source>
</evidence>
<evidence type="ECO:0000256" key="20">
    <source>
        <dbReference type="ARBA" id="ARBA00022723"/>
    </source>
</evidence>
<dbReference type="SMART" id="SM00326">
    <property type="entry name" value="SH3"/>
    <property type="match status" value="1"/>
</dbReference>
<comment type="subcellular location">
    <subcellularLocation>
        <location evidence="8">Cell junction</location>
        <location evidence="8">Adherens junction</location>
    </subcellularLocation>
    <subcellularLocation>
        <location evidence="6">Cell membrane</location>
    </subcellularLocation>
    <subcellularLocation>
        <location evidence="7">Cytoplasm</location>
        <location evidence="7">Cytosol</location>
    </subcellularLocation>
    <subcellularLocation>
        <location evidence="5">Cytoplasmic vesicle membrane</location>
        <topology evidence="5">Peripheral membrane protein</topology>
        <orientation evidence="5">Cytoplasmic side</orientation>
    </subcellularLocation>
    <subcellularLocation>
        <location evidence="3">Cytoplasmic vesicle</location>
        <location evidence="3">Clathrin-coated vesicle</location>
    </subcellularLocation>
    <subcellularLocation>
        <location evidence="4">Endosome</location>
    </subcellularLocation>
    <subcellularLocation>
        <location evidence="9">Membrane</location>
        <location evidence="9">Clathrin-coated pit</location>
    </subcellularLocation>
    <subcellularLocation>
        <location evidence="2">Nucleus</location>
    </subcellularLocation>
</comment>
<feature type="binding site" evidence="39">
    <location>
        <position position="155"/>
    </location>
    <ligand>
        <name>ATP</name>
        <dbReference type="ChEBI" id="CHEBI:30616"/>
    </ligand>
</feature>
<feature type="domain" description="SH3" evidence="41">
    <location>
        <begin position="385"/>
        <end position="445"/>
    </location>
</feature>
<dbReference type="InterPro" id="IPR017441">
    <property type="entry name" value="Protein_kinase_ATP_BS"/>
</dbReference>
<evidence type="ECO:0000256" key="22">
    <source>
        <dbReference type="ARBA" id="ARBA00022753"/>
    </source>
</evidence>
<evidence type="ECO:0000256" key="37">
    <source>
        <dbReference type="ARBA" id="ARBA00077194"/>
    </source>
</evidence>
<dbReference type="Gene3D" id="3.30.200.20">
    <property type="entry name" value="Phosphorylase Kinase, domain 1"/>
    <property type="match status" value="1"/>
</dbReference>
<dbReference type="InterPro" id="IPR015116">
    <property type="entry name" value="Cdc42-bd-like"/>
</dbReference>
<dbReference type="GO" id="GO:0042059">
    <property type="term" value="P:negative regulation of epidermal growth factor receptor signaling pathway"/>
    <property type="evidence" value="ECO:0007669"/>
    <property type="project" value="TreeGrafter"/>
</dbReference>
<keyword evidence="27" id="KW-0965">Cell junction</keyword>
<evidence type="ECO:0000256" key="11">
    <source>
        <dbReference type="ARBA" id="ARBA00012513"/>
    </source>
</evidence>
<dbReference type="InterPro" id="IPR021619">
    <property type="entry name" value="Mig-6"/>
</dbReference>
<comment type="catalytic activity">
    <reaction evidence="33">
        <text>L-threonyl-[protein] + ATP = O-phospho-L-threonyl-[protein] + ADP + H(+)</text>
        <dbReference type="Rhea" id="RHEA:46608"/>
        <dbReference type="Rhea" id="RHEA-COMP:11060"/>
        <dbReference type="Rhea" id="RHEA-COMP:11605"/>
        <dbReference type="ChEBI" id="CHEBI:15378"/>
        <dbReference type="ChEBI" id="CHEBI:30013"/>
        <dbReference type="ChEBI" id="CHEBI:30616"/>
        <dbReference type="ChEBI" id="CHEBI:61977"/>
        <dbReference type="ChEBI" id="CHEBI:456216"/>
        <dbReference type="EC" id="2.7.11.1"/>
    </reaction>
</comment>
<dbReference type="SUPFAM" id="SSF50044">
    <property type="entry name" value="SH3-domain"/>
    <property type="match status" value="1"/>
</dbReference>
<organism evidence="44 45">
    <name type="scientific">Cyprinus carpio</name>
    <name type="common">Common carp</name>
    <dbReference type="NCBI Taxonomy" id="7962"/>
    <lineage>
        <taxon>Eukaryota</taxon>
        <taxon>Metazoa</taxon>
        <taxon>Chordata</taxon>
        <taxon>Craniata</taxon>
        <taxon>Vertebrata</taxon>
        <taxon>Euteleostomi</taxon>
        <taxon>Actinopterygii</taxon>
        <taxon>Neopterygii</taxon>
        <taxon>Teleostei</taxon>
        <taxon>Ostariophysi</taxon>
        <taxon>Cypriniformes</taxon>
        <taxon>Cyprinidae</taxon>
        <taxon>Cyprininae</taxon>
        <taxon>Cyprinus</taxon>
    </lineage>
</organism>
<dbReference type="CDD" id="cd09539">
    <property type="entry name" value="SAM_TNK-like"/>
    <property type="match status" value="1"/>
</dbReference>
<dbReference type="GO" id="GO:0045616">
    <property type="term" value="P:regulation of keratinocyte differentiation"/>
    <property type="evidence" value="ECO:0007669"/>
    <property type="project" value="TreeGrafter"/>
</dbReference>
<evidence type="ECO:0000256" key="25">
    <source>
        <dbReference type="ARBA" id="ARBA00022842"/>
    </source>
</evidence>
<keyword evidence="30" id="KW-0168">Coated pit</keyword>
<dbReference type="PROSITE" id="PS50011">
    <property type="entry name" value="PROTEIN_KINASE_DOM"/>
    <property type="match status" value="1"/>
</dbReference>
<evidence type="ECO:0000256" key="23">
    <source>
        <dbReference type="ARBA" id="ARBA00022777"/>
    </source>
</evidence>
<evidence type="ECO:0000256" key="5">
    <source>
        <dbReference type="ARBA" id="ARBA00004180"/>
    </source>
</evidence>
<dbReference type="Pfam" id="PF07714">
    <property type="entry name" value="PK_Tyr_Ser-Thr"/>
    <property type="match status" value="1"/>
</dbReference>
<keyword evidence="18" id="KW-0254">Endocytosis</keyword>
<keyword evidence="16" id="KW-0723">Serine/threonine-protein kinase</keyword>
<dbReference type="PROSITE" id="PS00107">
    <property type="entry name" value="PROTEIN_KINASE_ATP"/>
    <property type="match status" value="1"/>
</dbReference>
<dbReference type="FunFam" id="3.30.200.20:FF:000107">
    <property type="entry name" value="Putative activated CDC42 kinase 1"/>
    <property type="match status" value="1"/>
</dbReference>
<dbReference type="Proteomes" id="UP000694700">
    <property type="component" value="Unplaced"/>
</dbReference>
<evidence type="ECO:0000256" key="8">
    <source>
        <dbReference type="ARBA" id="ARBA00004536"/>
    </source>
</evidence>
<dbReference type="GO" id="GO:0005524">
    <property type="term" value="F:ATP binding"/>
    <property type="evidence" value="ECO:0007669"/>
    <property type="project" value="UniProtKB-UniRule"/>
</dbReference>
<evidence type="ECO:0000256" key="18">
    <source>
        <dbReference type="ARBA" id="ARBA00022583"/>
    </source>
</evidence>
<evidence type="ECO:0000256" key="2">
    <source>
        <dbReference type="ARBA" id="ARBA00004123"/>
    </source>
</evidence>
<dbReference type="InterPro" id="IPR000719">
    <property type="entry name" value="Prot_kinase_dom"/>
</dbReference>
<dbReference type="PANTHER" id="PTHR14254:SF6">
    <property type="entry name" value="NON-SPECIFIC PROTEIN-TYROSINE KINASE"/>
    <property type="match status" value="1"/>
</dbReference>
<dbReference type="InterPro" id="IPR011009">
    <property type="entry name" value="Kinase-like_dom_sf"/>
</dbReference>
<dbReference type="PROSITE" id="PS50030">
    <property type="entry name" value="UBA"/>
    <property type="match status" value="1"/>
</dbReference>
<evidence type="ECO:0000256" key="10">
    <source>
        <dbReference type="ARBA" id="ARBA00011903"/>
    </source>
</evidence>
<reference evidence="44" key="1">
    <citation type="submission" date="2025-08" db="UniProtKB">
        <authorList>
            <consortium name="Ensembl"/>
        </authorList>
    </citation>
    <scope>IDENTIFICATION</scope>
</reference>
<evidence type="ECO:0000256" key="15">
    <source>
        <dbReference type="ARBA" id="ARBA00022490"/>
    </source>
</evidence>
<dbReference type="AlphaFoldDB" id="A0A8C1Z7Z2"/>
<feature type="region of interest" description="Disordered" evidence="40">
    <location>
        <begin position="503"/>
        <end position="542"/>
    </location>
</feature>
<keyword evidence="31" id="KW-0539">Nucleus</keyword>
<dbReference type="InterPro" id="IPR001245">
    <property type="entry name" value="Ser-Thr/Tyr_kinase_cat_dom"/>
</dbReference>
<dbReference type="Gene3D" id="1.10.510.10">
    <property type="entry name" value="Transferase(Phosphotransferase) domain 1"/>
    <property type="match status" value="1"/>
</dbReference>
<evidence type="ECO:0000256" key="34">
    <source>
        <dbReference type="ARBA" id="ARBA00048679"/>
    </source>
</evidence>
<dbReference type="InterPro" id="IPR037085">
    <property type="entry name" value="Cdc42-bd-like_dom_sf"/>
</dbReference>
<protein>
    <recommendedName>
        <fullName evidence="36">Activated CDC42 kinase 1</fullName>
        <ecNumber evidence="10">2.7.10.2</ecNumber>
        <ecNumber evidence="11">2.7.11.1</ecNumber>
    </recommendedName>
    <alternativeName>
        <fullName evidence="37">Tyrosine kinase non-receptor protein 2</fullName>
    </alternativeName>
</protein>
<evidence type="ECO:0000256" key="28">
    <source>
        <dbReference type="ARBA" id="ARBA00023136"/>
    </source>
</evidence>
<dbReference type="Pfam" id="PF09027">
    <property type="entry name" value="GTPase_binding"/>
    <property type="match status" value="1"/>
</dbReference>
<evidence type="ECO:0000256" key="19">
    <source>
        <dbReference type="ARBA" id="ARBA00022679"/>
    </source>
</evidence>
<dbReference type="PRINTS" id="PR00109">
    <property type="entry name" value="TYRKINASE"/>
</dbReference>
<evidence type="ECO:0000256" key="26">
    <source>
        <dbReference type="ARBA" id="ARBA00022843"/>
    </source>
</evidence>
<keyword evidence="13" id="KW-1003">Cell membrane</keyword>
<dbReference type="GO" id="GO:0046872">
    <property type="term" value="F:metal ion binding"/>
    <property type="evidence" value="ECO:0007669"/>
    <property type="project" value="UniProtKB-KW"/>
</dbReference>
<dbReference type="CDD" id="cd00174">
    <property type="entry name" value="SH3"/>
    <property type="match status" value="1"/>
</dbReference>
<dbReference type="GO" id="GO:0005634">
    <property type="term" value="C:nucleus"/>
    <property type="evidence" value="ECO:0007669"/>
    <property type="project" value="UniProtKB-SubCell"/>
</dbReference>
<keyword evidence="24 39" id="KW-0067">ATP-binding</keyword>
<keyword evidence="15" id="KW-0963">Cytoplasm</keyword>
<dbReference type="Pfam" id="PF14604">
    <property type="entry name" value="SH3_9"/>
    <property type="match status" value="1"/>
</dbReference>
<keyword evidence="22" id="KW-0967">Endosome</keyword>
<dbReference type="GO" id="GO:0005912">
    <property type="term" value="C:adherens junction"/>
    <property type="evidence" value="ECO:0007669"/>
    <property type="project" value="UniProtKB-SubCell"/>
</dbReference>
<evidence type="ECO:0000256" key="7">
    <source>
        <dbReference type="ARBA" id="ARBA00004514"/>
    </source>
</evidence>
<evidence type="ECO:0000256" key="31">
    <source>
        <dbReference type="ARBA" id="ARBA00023242"/>
    </source>
</evidence>
<keyword evidence="32" id="KW-0968">Cytoplasmic vesicle</keyword>
<evidence type="ECO:0000256" key="33">
    <source>
        <dbReference type="ARBA" id="ARBA00047899"/>
    </source>
</evidence>
<evidence type="ECO:0000313" key="44">
    <source>
        <dbReference type="Ensembl" id="ENSCCRP00015059255.1"/>
    </source>
</evidence>
<feature type="compositionally biased region" description="Polar residues" evidence="40">
    <location>
        <begin position="811"/>
        <end position="827"/>
    </location>
</feature>
<dbReference type="Pfam" id="PF22931">
    <property type="entry name" value="SAM_TNK"/>
    <property type="match status" value="1"/>
</dbReference>
<evidence type="ECO:0000256" key="35">
    <source>
        <dbReference type="ARBA" id="ARBA00060742"/>
    </source>
</evidence>
<dbReference type="SMART" id="SM00219">
    <property type="entry name" value="TyrKc"/>
    <property type="match status" value="1"/>
</dbReference>
<accession>A0A8C1Z7Z2</accession>
<evidence type="ECO:0000259" key="43">
    <source>
        <dbReference type="PROSITE" id="PS50030"/>
    </source>
</evidence>
<evidence type="ECO:0000256" key="4">
    <source>
        <dbReference type="ARBA" id="ARBA00004177"/>
    </source>
</evidence>
<dbReference type="GO" id="GO:0006897">
    <property type="term" value="P:endocytosis"/>
    <property type="evidence" value="ECO:0007669"/>
    <property type="project" value="UniProtKB-KW"/>
</dbReference>
<dbReference type="InterPro" id="IPR008266">
    <property type="entry name" value="Tyr_kinase_AS"/>
</dbReference>
<dbReference type="InterPro" id="IPR015940">
    <property type="entry name" value="UBA"/>
</dbReference>
<dbReference type="FunFam" id="1.10.510.10:FF:000080">
    <property type="entry name" value="Putative activated CDC42 kinase 1"/>
    <property type="match status" value="1"/>
</dbReference>
<keyword evidence="29" id="KW-0829">Tyrosine-protein kinase</keyword>
<dbReference type="InterPro" id="IPR052112">
    <property type="entry name" value="EGFR_SigReg_Kinase"/>
</dbReference>
<evidence type="ECO:0000259" key="41">
    <source>
        <dbReference type="PROSITE" id="PS50002"/>
    </source>
</evidence>
<dbReference type="GO" id="GO:0004715">
    <property type="term" value="F:non-membrane spanning protein tyrosine kinase activity"/>
    <property type="evidence" value="ECO:0007669"/>
    <property type="project" value="UniProtKB-EC"/>
</dbReference>
<dbReference type="GO" id="GO:0030136">
    <property type="term" value="C:clathrin-coated vesicle"/>
    <property type="evidence" value="ECO:0007669"/>
    <property type="project" value="UniProtKB-SubCell"/>
</dbReference>
<keyword evidence="17" id="KW-0597">Phosphoprotein</keyword>
<evidence type="ECO:0000313" key="45">
    <source>
        <dbReference type="Proteomes" id="UP000694700"/>
    </source>
</evidence>
<sequence>MQCEEGTEWLLELLMEVQLQQYFLRIRDELNVTRLSHFDYVKNEDLEKIGMGRPGLRRLWEAVKRRKTMCKRKSWMSKVFSGKRPEGDFNPQPASTFRKLTATPPPVDGQQQALTCLISEKDLALFEKLGDGSFGVVKRGEWFTPNGKVLNVAVKCLKTDVLNQPDALDDFICEVNAMHSLDHQNLIRLYGVVLTHPMKMVTELAPLGSMLDRLRKTLGHFLISTLCHYTIQISNGMAYLESKRFIHRDLAARNILLASSEQVKIGDFGLMRALPKNDDHYVMQEHRKVPFAWCAPESLKTRTFSHATDTWMFGVTLWEMFTYGQEPWLGLNGSQILHKIDKEGERLPKPEDCPQDIYNVMMQCWAQKPDDRPTFVALREFLVETMPTDMRALQDFNEPDKLQIQMNDVITIIEGRAENYWWRGQNKRTLKVGQFPRNTVTSVAGLSAHDISRPLKNSFIHTGHGDTNPHRCWGFPDRIDNLYLGNPMDPPDVLGLELNSARPTQLPGRTKKEPPPRPPQPSLLVKKPSCDAVAEDEDQTSSGLRRLSLKKGLKLKPAAWVFATKIGDCSTYSVRTPGDSTPTEVSLIDFGEEFPLTTPSPSPVVELQIPTLAKLALEEENIIDRTPPQSPSRSLPCPLHPTPVVDWDARPLPPPPAYDDVAQDEDDFEVNSINSAEREADEPCSPRTSCTPTGEFKSHVEDNLFLPCRQSNGNTFLQSAEIFQELQQECMRHLNVPVTSTSPGQEPHRQIVLTFSEDKPQIPPRIPIPPRPVKRAGGDYARWSGELSPISGNEDHKESPPQIPPRDPLSGSRTPSPHVGSPQTHSSLCSASCTYGPSYLSTSPAKLMPTTQSFASDPKYAAPKVIQAQGKDKEPAKGPCILPIVRDGKKVSNTHYYLLPERPPYLDRYDKFFKEAERGEEKKQVNTATVKPMVHQQGELKSNFSFNNTSSLTGFGYRGGLKNSLSLCRVSCDGSFNRADSTSNHDKVKLVEQLFCLGLKTRVECHKILEMCDWNLELASTQLLDSYGPVKLR</sequence>
<evidence type="ECO:0000256" key="3">
    <source>
        <dbReference type="ARBA" id="ARBA00004132"/>
    </source>
</evidence>
<keyword evidence="14" id="KW-0488">Methylation</keyword>
<keyword evidence="23" id="KW-0418">Kinase</keyword>
<evidence type="ECO:0000256" key="17">
    <source>
        <dbReference type="ARBA" id="ARBA00022553"/>
    </source>
</evidence>
<evidence type="ECO:0000259" key="42">
    <source>
        <dbReference type="PROSITE" id="PS50011"/>
    </source>
</evidence>
<evidence type="ECO:0000256" key="9">
    <source>
        <dbReference type="ARBA" id="ARBA00004600"/>
    </source>
</evidence>
<keyword evidence="26" id="KW-0832">Ubl conjugation</keyword>
<dbReference type="GO" id="GO:0005905">
    <property type="term" value="C:clathrin-coated pit"/>
    <property type="evidence" value="ECO:0007669"/>
    <property type="project" value="UniProtKB-SubCell"/>
</dbReference>
<dbReference type="Gene3D" id="4.10.680.10">
    <property type="entry name" value="Cdc42-like binding domain"/>
    <property type="match status" value="1"/>
</dbReference>
<evidence type="ECO:0000256" key="24">
    <source>
        <dbReference type="ARBA" id="ARBA00022840"/>
    </source>
</evidence>
<dbReference type="PANTHER" id="PTHR14254">
    <property type="entry name" value="GENE 33 POLYPEPTIDE"/>
    <property type="match status" value="1"/>
</dbReference>
<evidence type="ECO:0000256" key="27">
    <source>
        <dbReference type="ARBA" id="ARBA00022949"/>
    </source>
</evidence>
<evidence type="ECO:0000256" key="40">
    <source>
        <dbReference type="SAM" id="MobiDB-lite"/>
    </source>
</evidence>
<dbReference type="GO" id="GO:0005886">
    <property type="term" value="C:plasma membrane"/>
    <property type="evidence" value="ECO:0007669"/>
    <property type="project" value="UniProtKB-SubCell"/>
</dbReference>
<keyword evidence="12 38" id="KW-0728">SH3 domain</keyword>
<evidence type="ECO:0000256" key="38">
    <source>
        <dbReference type="PROSITE-ProRule" id="PRU00192"/>
    </source>
</evidence>
<dbReference type="SUPFAM" id="SSF56112">
    <property type="entry name" value="Protein kinase-like (PK-like)"/>
    <property type="match status" value="1"/>
</dbReference>
<evidence type="ECO:0000256" key="16">
    <source>
        <dbReference type="ARBA" id="ARBA00022527"/>
    </source>
</evidence>
<feature type="region of interest" description="Disordered" evidence="40">
    <location>
        <begin position="756"/>
        <end position="827"/>
    </location>
</feature>
<dbReference type="CDD" id="cd05040">
    <property type="entry name" value="PTKc_Ack_like"/>
    <property type="match status" value="1"/>
</dbReference>
<dbReference type="GO" id="GO:0004674">
    <property type="term" value="F:protein serine/threonine kinase activity"/>
    <property type="evidence" value="ECO:0007669"/>
    <property type="project" value="UniProtKB-KW"/>
</dbReference>
<evidence type="ECO:0000256" key="13">
    <source>
        <dbReference type="ARBA" id="ARBA00022475"/>
    </source>
</evidence>
<dbReference type="InterPro" id="IPR049587">
    <property type="entry name" value="TNK-like_SAM"/>
</dbReference>
<dbReference type="GO" id="GO:0030659">
    <property type="term" value="C:cytoplasmic vesicle membrane"/>
    <property type="evidence" value="ECO:0007669"/>
    <property type="project" value="UniProtKB-SubCell"/>
</dbReference>
<evidence type="ECO:0000256" key="30">
    <source>
        <dbReference type="ARBA" id="ARBA00023176"/>
    </source>
</evidence>
<keyword evidence="21 39" id="KW-0547">Nucleotide-binding</keyword>
<evidence type="ECO:0000256" key="29">
    <source>
        <dbReference type="ARBA" id="ARBA00023137"/>
    </source>
</evidence>
<feature type="domain" description="Protein kinase" evidence="42">
    <location>
        <begin position="123"/>
        <end position="382"/>
    </location>
</feature>
<evidence type="ECO:0000256" key="1">
    <source>
        <dbReference type="ARBA" id="ARBA00001946"/>
    </source>
</evidence>
<name>A0A8C1Z7Z2_CYPCA</name>
<dbReference type="GO" id="GO:0005768">
    <property type="term" value="C:endosome"/>
    <property type="evidence" value="ECO:0007669"/>
    <property type="project" value="UniProtKB-SubCell"/>
</dbReference>
<keyword evidence="28" id="KW-0472">Membrane</keyword>
<dbReference type="InterPro" id="IPR001452">
    <property type="entry name" value="SH3_domain"/>
</dbReference>
<evidence type="ECO:0000256" key="21">
    <source>
        <dbReference type="ARBA" id="ARBA00022741"/>
    </source>
</evidence>
<evidence type="ECO:0000256" key="32">
    <source>
        <dbReference type="ARBA" id="ARBA00023329"/>
    </source>
</evidence>
<feature type="compositionally biased region" description="Pro residues" evidence="40">
    <location>
        <begin position="761"/>
        <end position="771"/>
    </location>
</feature>
<dbReference type="InterPro" id="IPR055175">
    <property type="entry name" value="ACK/TNK-like_SAM"/>
</dbReference>
<dbReference type="PROSITE" id="PS50002">
    <property type="entry name" value="SH3"/>
    <property type="match status" value="1"/>
</dbReference>
<comment type="similarity">
    <text evidence="35">Belongs to the protein kinase superfamily. Tyr protein kinase family.</text>
</comment>